<dbReference type="SMART" id="SM00343">
    <property type="entry name" value="ZnF_C2HC"/>
    <property type="match status" value="1"/>
</dbReference>
<feature type="compositionally biased region" description="Basic residues" evidence="2">
    <location>
        <begin position="321"/>
        <end position="341"/>
    </location>
</feature>
<dbReference type="GO" id="GO:0008270">
    <property type="term" value="F:zinc ion binding"/>
    <property type="evidence" value="ECO:0007669"/>
    <property type="project" value="UniProtKB-KW"/>
</dbReference>
<feature type="compositionally biased region" description="Basic and acidic residues" evidence="2">
    <location>
        <begin position="176"/>
        <end position="192"/>
    </location>
</feature>
<dbReference type="GO" id="GO:0003676">
    <property type="term" value="F:nucleic acid binding"/>
    <property type="evidence" value="ECO:0007669"/>
    <property type="project" value="InterPro"/>
</dbReference>
<feature type="region of interest" description="Disordered" evidence="2">
    <location>
        <begin position="1484"/>
        <end position="1507"/>
    </location>
</feature>
<proteinExistence type="predicted"/>
<feature type="region of interest" description="Disordered" evidence="2">
    <location>
        <begin position="938"/>
        <end position="1043"/>
    </location>
</feature>
<keyword evidence="6" id="KW-1185">Reference proteome</keyword>
<dbReference type="InterPro" id="IPR013103">
    <property type="entry name" value="RVT_2"/>
</dbReference>
<dbReference type="Pfam" id="PF07727">
    <property type="entry name" value="RVT_2"/>
    <property type="match status" value="1"/>
</dbReference>
<feature type="region of interest" description="Disordered" evidence="2">
    <location>
        <begin position="68"/>
        <end position="159"/>
    </location>
</feature>
<evidence type="ECO:0000313" key="5">
    <source>
        <dbReference type="EMBL" id="CAL1168963.1"/>
    </source>
</evidence>
<keyword evidence="1" id="KW-0863">Zinc-finger</keyword>
<evidence type="ECO:0000259" key="3">
    <source>
        <dbReference type="PROSITE" id="PS50158"/>
    </source>
</evidence>
<dbReference type="PROSITE" id="PS50158">
    <property type="entry name" value="ZF_CCHC"/>
    <property type="match status" value="1"/>
</dbReference>
<feature type="compositionally biased region" description="Polar residues" evidence="2">
    <location>
        <begin position="990"/>
        <end position="999"/>
    </location>
</feature>
<feature type="compositionally biased region" description="Acidic residues" evidence="2">
    <location>
        <begin position="390"/>
        <end position="415"/>
    </location>
</feature>
<feature type="region of interest" description="Disordered" evidence="2">
    <location>
        <begin position="640"/>
        <end position="668"/>
    </location>
</feature>
<feature type="compositionally biased region" description="Polar residues" evidence="2">
    <location>
        <begin position="1111"/>
        <end position="1120"/>
    </location>
</feature>
<dbReference type="Gene3D" id="4.10.60.10">
    <property type="entry name" value="Zinc finger, CCHC-type"/>
    <property type="match status" value="1"/>
</dbReference>
<feature type="compositionally biased region" description="Basic and acidic residues" evidence="2">
    <location>
        <begin position="9"/>
        <end position="29"/>
    </location>
</feature>
<reference evidence="4" key="1">
    <citation type="submission" date="2022-10" db="EMBL/GenBank/DDBJ databases">
        <authorList>
            <person name="Chen Y."/>
            <person name="Dougan E. K."/>
            <person name="Chan C."/>
            <person name="Rhodes N."/>
            <person name="Thang M."/>
        </authorList>
    </citation>
    <scope>NUCLEOTIDE SEQUENCE</scope>
</reference>
<feature type="compositionally biased region" description="Low complexity" evidence="2">
    <location>
        <begin position="971"/>
        <end position="983"/>
    </location>
</feature>
<evidence type="ECO:0000256" key="1">
    <source>
        <dbReference type="PROSITE-ProRule" id="PRU00047"/>
    </source>
</evidence>
<feature type="region of interest" description="Disordered" evidence="2">
    <location>
        <begin position="1"/>
        <end position="45"/>
    </location>
</feature>
<dbReference type="InterPro" id="IPR036875">
    <property type="entry name" value="Znf_CCHC_sf"/>
</dbReference>
<protein>
    <recommendedName>
        <fullName evidence="3">CCHC-type domain-containing protein</fullName>
    </recommendedName>
</protein>
<keyword evidence="1" id="KW-0862">Zinc</keyword>
<feature type="compositionally biased region" description="Basic residues" evidence="2">
    <location>
        <begin position="142"/>
        <end position="151"/>
    </location>
</feature>
<comment type="caution">
    <text evidence="4">The sequence shown here is derived from an EMBL/GenBank/DDBJ whole genome shotgun (WGS) entry which is preliminary data.</text>
</comment>
<gene>
    <name evidence="4" type="ORF">C1SCF055_LOCUS40410</name>
</gene>
<dbReference type="InterPro" id="IPR001878">
    <property type="entry name" value="Znf_CCHC"/>
</dbReference>
<feature type="region of interest" description="Disordered" evidence="2">
    <location>
        <begin position="548"/>
        <end position="621"/>
    </location>
</feature>
<feature type="compositionally biased region" description="Low complexity" evidence="2">
    <location>
        <begin position="648"/>
        <end position="665"/>
    </location>
</feature>
<feature type="region of interest" description="Disordered" evidence="2">
    <location>
        <begin position="1084"/>
        <end position="1121"/>
    </location>
</feature>
<dbReference type="SUPFAM" id="SSF57756">
    <property type="entry name" value="Retrovirus zinc finger-like domains"/>
    <property type="match status" value="1"/>
</dbReference>
<feature type="region of interest" description="Disordered" evidence="2">
    <location>
        <begin position="1906"/>
        <end position="2005"/>
    </location>
</feature>
<feature type="compositionally biased region" description="Acidic residues" evidence="2">
    <location>
        <begin position="595"/>
        <end position="621"/>
    </location>
</feature>
<feature type="compositionally biased region" description="Polar residues" evidence="2">
    <location>
        <begin position="1022"/>
        <end position="1035"/>
    </location>
</feature>
<evidence type="ECO:0000313" key="4">
    <source>
        <dbReference type="EMBL" id="CAI4015588.1"/>
    </source>
</evidence>
<organism evidence="4">
    <name type="scientific">Cladocopium goreaui</name>
    <dbReference type="NCBI Taxonomy" id="2562237"/>
    <lineage>
        <taxon>Eukaryota</taxon>
        <taxon>Sar</taxon>
        <taxon>Alveolata</taxon>
        <taxon>Dinophyceae</taxon>
        <taxon>Suessiales</taxon>
        <taxon>Symbiodiniaceae</taxon>
        <taxon>Cladocopium</taxon>
    </lineage>
</organism>
<dbReference type="Proteomes" id="UP001152797">
    <property type="component" value="Unassembled WGS sequence"/>
</dbReference>
<feature type="compositionally biased region" description="Gly residues" evidence="2">
    <location>
        <begin position="564"/>
        <end position="578"/>
    </location>
</feature>
<feature type="compositionally biased region" description="Basic and acidic residues" evidence="2">
    <location>
        <begin position="222"/>
        <end position="277"/>
    </location>
</feature>
<feature type="region of interest" description="Disordered" evidence="2">
    <location>
        <begin position="1621"/>
        <end position="1644"/>
    </location>
</feature>
<reference evidence="5" key="2">
    <citation type="submission" date="2024-04" db="EMBL/GenBank/DDBJ databases">
        <authorList>
            <person name="Chen Y."/>
            <person name="Shah S."/>
            <person name="Dougan E. K."/>
            <person name="Thang M."/>
            <person name="Chan C."/>
        </authorList>
    </citation>
    <scope>NUCLEOTIDE SEQUENCE [LARGE SCALE GENOMIC DNA]</scope>
</reference>
<feature type="domain" description="CCHC-type" evidence="3">
    <location>
        <begin position="675"/>
        <end position="690"/>
    </location>
</feature>
<feature type="compositionally biased region" description="Basic and acidic residues" evidence="2">
    <location>
        <begin position="308"/>
        <end position="320"/>
    </location>
</feature>
<dbReference type="EMBL" id="CAMXCT010006538">
    <property type="protein sequence ID" value="CAI4015588.1"/>
    <property type="molecule type" value="Genomic_DNA"/>
</dbReference>
<dbReference type="EMBL" id="CAMXCT020006538">
    <property type="protein sequence ID" value="CAL1168963.1"/>
    <property type="molecule type" value="Genomic_DNA"/>
</dbReference>
<feature type="compositionally biased region" description="Low complexity" evidence="2">
    <location>
        <begin position="436"/>
        <end position="465"/>
    </location>
</feature>
<evidence type="ECO:0000256" key="2">
    <source>
        <dbReference type="SAM" id="MobiDB-lite"/>
    </source>
</evidence>
<keyword evidence="1" id="KW-0479">Metal-binding</keyword>
<name>A0A9P1DVH3_9DINO</name>
<feature type="compositionally biased region" description="Pro residues" evidence="2">
    <location>
        <begin position="119"/>
        <end position="130"/>
    </location>
</feature>
<feature type="region of interest" description="Disordered" evidence="2">
    <location>
        <begin position="172"/>
        <end position="484"/>
    </location>
</feature>
<feature type="compositionally biased region" description="Low complexity" evidence="2">
    <location>
        <begin position="1986"/>
        <end position="2002"/>
    </location>
</feature>
<evidence type="ECO:0000313" key="6">
    <source>
        <dbReference type="Proteomes" id="UP001152797"/>
    </source>
</evidence>
<feature type="compositionally biased region" description="Acidic residues" evidence="2">
    <location>
        <begin position="91"/>
        <end position="112"/>
    </location>
</feature>
<sequence>MPTYRKMAKRDDRDDGHRDRDRDRERDRCPSPPKSGDDKDEDPEILRICSNCEGTEWRVSRKGNWTCAKCNMPLLARKSKAKPREKREEAGDSDYTYEYETEEDFEEEDEEETPRKKVPPPPPTRPPPTPSGGKRREEAKEKKRRKTKRRQIAHDAAMAAKLAEKEWAADFGEDPLEFHPDARSSGIERDPQGRAIEGRGGTPAPRRGSEAPRTPPRGPRSPPKERNRGRSPQRRDRENEPNKKRRRGDDTREEQRAPGRDQKGKGPEKGRAPEKGKGKTKKGGKERKGYWTFSDEWGAWVWATFNTKSEKGRQAKERSQKGKGKPKGKSKGTGKGKRGKRPNSQERTNAALDNKGRGRDAFPPPSDDEESSEERDRRERRRSPQGHGDGDDDGDGEDDDDDPGEWDEWAEEETATYDPIVEPSLPGSARSRRSARQAPPGVPPAQGGDAVERASGPGSSTSGATWDERKGPSPGVKWRGGRLTGQAELETEHLQLERVGEQDGITYLLTELSQTLGERTLYLKRLYLQEWETVSRQLGESVRSYTNRFKRPSSDLMQPARGKGQTGPGQPSKGGGKGKPSNSHQTKPRLVNAAEQEEVADDPEDDLPEEEDDADEEDVSDLTEQLEALSVTTEKLKALTQARRFGTPSKGAKGAPKGGKSSSASLTQKKATSTCRNCGQVGHWAKECPKGKGGQSSRVQITEEVAEEDDEHESYFVFTAEVEDVQPAAHLPRPPEAYLASATTSAGYMITDTACQKLCHGTEWRPEHEKLLKQYGLQCQTRPAQERFKFGAGKTQEANTKALIPCVLAGQPLVLHSSELQTGIPLLGSLSLMTYLGTVIDLGKGEAYFSKLRLKAPLAKLSNGHIAVNILQVEALEETFPATFHEFHTWPLATDELALPPDQSPRQKAVEHYRLDEDGEPGDHLTYPIEAEYEFDPQLFGSSNRFGRRATPGTRHGPDLHSTPSGMERVGPPNGNARNGPPAQRDNRPSDANSRSGSRTALHGLACPRRNPAQPSIPRPSVPTSTGPQVPTRGSVSKREPTRKLCNVSESGVRNENGLRPRHGSLAGAIVALALAVATSFTGASFGTNSQDQAGSTPWIWDNDYDRTGEQGPSGTSSSPKAAKVLVMEKETMENALDQSQKGRGRLSYGTDLLQLHDEEPTAPSKGPKSLLSKYCKDYGLYFPEKSQEALDQEVWNPKKLKKWKELVRQERPLVVILRQRYRYDPGSPSRQTFHEALLWTLREQTRQGRYWILGHPHGKSLWKDWQIAEEMHAAKASAAILRIQSTGSEPIRYQCASNHEYLTESLVPTVNEAGQARESLLHAILNGIRRVVRNRDPTRFQEAHARPRRSVACGEWDRNITTAPTATSYYTDLARDTTVWRQVMGQVQDLFRTSSVKQITLTEGNDLFQTLTGLIPWEISKIQVARAPAARRLPVNFPYTHRAAVILYSDDSIAVESEDIQNIAFPRQRFVRPVKYAILAYGNAPTDEEDSRQPETEVPQSETRGAEISFPDCRVPRDIKRAVARLHVNLGHPTSTDLVRMLVLHGSITTEALSAAKKLKCASCERMRQLPHNRPSKTVKYLGQLNDNILADLFYARNIKGENFTLLGIIDESTGLHQVRRRSGLRSSRGSPPDGQGGEKQLGLQGFLNRTADATGAVTTEEMNEAVDSCIHAVNSMPRTEHARGIQHVLFKTHWVLHNRVAYYRCVYMDGNYKEQPLHFFTKIWGLSDESYKEVWETVVEMCADEQAQKAAADVNVDTHLRRALLRKTAHMRVDDIPIGGKVAVWREQLRGKSTKKRGGYVIGRLITWDGTCAWVQIGWQTVKVDRAQMRPALGFENWTPDIDDITALKQAEQNFLDGEVEEDHSDPPPLDEPIVPQVMDYGTYGAEGSDILRLPEAVGAYQRSEGIQSEPYGPSRRTSKISSIGAPTPYSKPDAANKPLPELAPRPSQSESSQGIKRAVEQELPDSDSQETKRIAVEDVEGEPTPAGDPTQAPAATTTLPPVPEERVGASEALLGLVETNPGQFELDEPGDDGSPPLAARSERMINLPEVFKSEYDGPTLDADDMDQVEDCHPDWEICYAGDQTQLVNPTTLTRKEQKALDREIPWREIVSRGGDYLKQFVSAAQKECTSWKQWGPVEPMTSKEAQKVLGDPILRKRVLKARTCYRDKNIGRSPLKPKARVVVLGHRDPDLSCINRDAPTPSRTSEMVLLTVFICGVNGGYGVSSEWQLYAADASTAFPQGQQPTDERPGELYMMPPEDPIMGQVEDGWNHPMYRNVGNIYGLANAPRLWAQEVISKLTAANFKAHTLDHMLFLHRDEKQQVNCAIIVYVDDFLIVRHESFPLEILTNMFKWGDWTEVRQGIRFKGKNIRMTKDQETKEWILTIDQEDFIKGMTIGQVPRSRSQSDPTLTAEELTEFRSCRGSLQWLAGQTRPDIASAVSLSSKGLETKIDDLKRLYRLMSYVKATSDVGITLKPIKLCSETIVVSYGDCSWANAEGMKSQEGIIVVLSSSDCLEGQSRCIPMDWKTCRTPRVVRSTLAGEAYAADDAIDRAHHVNATLTEILTGDSILNTGPILKHAHATDCRSLFDSVISSNPNTEEKRVLLTIRAIQEALDSKMMRWVPTDKMIADILTKDSDNLRWSFLAWMKDPTCQLKRIAE</sequence>
<accession>A0A9P1DVH3</accession>
<dbReference type="Pfam" id="PF00098">
    <property type="entry name" value="zf-CCHC"/>
    <property type="match status" value="1"/>
</dbReference>
<dbReference type="EMBL" id="CAMXCT030006538">
    <property type="protein sequence ID" value="CAL4802900.1"/>
    <property type="molecule type" value="Genomic_DNA"/>
</dbReference>
<feature type="compositionally biased region" description="Polar residues" evidence="2">
    <location>
        <begin position="1084"/>
        <end position="1096"/>
    </location>
</feature>